<proteinExistence type="inferred from homology"/>
<accession>T0GGH7</accession>
<dbReference type="CDD" id="cd01347">
    <property type="entry name" value="ligand_gated_channel"/>
    <property type="match status" value="1"/>
</dbReference>
<evidence type="ECO:0000256" key="15">
    <source>
        <dbReference type="RuleBase" id="RU003357"/>
    </source>
</evidence>
<evidence type="ECO:0000256" key="8">
    <source>
        <dbReference type="ARBA" id="ARBA00023004"/>
    </source>
</evidence>
<evidence type="ECO:0000256" key="16">
    <source>
        <dbReference type="SAM" id="SignalP"/>
    </source>
</evidence>
<gene>
    <name evidence="19" type="ORF">L288_18955</name>
</gene>
<dbReference type="Pfam" id="PF07715">
    <property type="entry name" value="Plug"/>
    <property type="match status" value="1"/>
</dbReference>
<dbReference type="FunFam" id="2.170.130.10:FF:000001">
    <property type="entry name" value="Catecholate siderophore TonB-dependent receptor"/>
    <property type="match status" value="1"/>
</dbReference>
<evidence type="ECO:0000256" key="9">
    <source>
        <dbReference type="ARBA" id="ARBA00023065"/>
    </source>
</evidence>
<dbReference type="AlphaFoldDB" id="T0GGH7"/>
<evidence type="ECO:0000256" key="3">
    <source>
        <dbReference type="ARBA" id="ARBA00022448"/>
    </source>
</evidence>
<evidence type="ECO:0000256" key="12">
    <source>
        <dbReference type="ARBA" id="ARBA00023170"/>
    </source>
</evidence>
<dbReference type="Proteomes" id="UP000015525">
    <property type="component" value="Unassembled WGS sequence"/>
</dbReference>
<keyword evidence="5" id="KW-0410">Iron transport</keyword>
<feature type="signal peptide" evidence="16">
    <location>
        <begin position="1"/>
        <end position="20"/>
    </location>
</feature>
<keyword evidence="20" id="KW-1185">Reference proteome</keyword>
<evidence type="ECO:0000259" key="17">
    <source>
        <dbReference type="Pfam" id="PF00593"/>
    </source>
</evidence>
<evidence type="ECO:0000256" key="13">
    <source>
        <dbReference type="ARBA" id="ARBA00023237"/>
    </source>
</evidence>
<dbReference type="Pfam" id="PF00593">
    <property type="entry name" value="TonB_dep_Rec_b-barrel"/>
    <property type="match status" value="1"/>
</dbReference>
<dbReference type="SUPFAM" id="SSF56935">
    <property type="entry name" value="Porins"/>
    <property type="match status" value="1"/>
</dbReference>
<reference evidence="19 20" key="1">
    <citation type="journal article" date="2013" name="Genome Announc.">
        <title>Draft Genome Sequence of Sphingobium quisquiliarum Strain P25T, a Novel Hexachlorocyclohexane (HCH)-Degrading Bacterium Isolated from an HCH Dumpsite.</title>
        <authorList>
            <person name="Kumar Singh A."/>
            <person name="Sangwan N."/>
            <person name="Sharma A."/>
            <person name="Gupta V."/>
            <person name="Khurana J.P."/>
            <person name="Lal R."/>
        </authorList>
    </citation>
    <scope>NUCLEOTIDE SEQUENCE [LARGE SCALE GENOMIC DNA]</scope>
    <source>
        <strain evidence="19 20">P25</strain>
    </source>
</reference>
<dbReference type="NCBIfam" id="TIGR01783">
    <property type="entry name" value="TonB-siderophor"/>
    <property type="match status" value="1"/>
</dbReference>
<dbReference type="Gene3D" id="2.170.130.10">
    <property type="entry name" value="TonB-dependent receptor, plug domain"/>
    <property type="match status" value="1"/>
</dbReference>
<keyword evidence="13 14" id="KW-0998">Cell outer membrane</keyword>
<sequence>MKLRQFGFCLLASVSGPALAQEAGAGDGSRGNEIIVIATGQSSAVSASKAETPIIESPQTISIVNREEMDIRAVSTVSDALAYTAGVNVESSGIDSRTDEITVRGFGAGGFSSNSNFVDGLRLPNGGQWTRTQFDPFGMEQVEVLKGPSSVLYGQTAPGGIINIVTKRPTQDFHGEAMLQAAGFTDLGRWQFQGAADLGGPLNASGTLSARLVGLVRDGQTQINKTSNSRYYVSPSLTWAPNDDVSWTLLGQYQRDDGGSTYQFLPMTGTLLPSNGGRIALDEYLGEPEWNAYDRDQILVGSFFRAKLNDNISFRNSVRYTHLKSLYRVTVLSGDTLDASTPGAATCARMVASYPAAYAGCIPGQTIGRRAVQGAGESDGIAIDTSLQAKFSTGAIEHTLMAGVDYFYTDWEHYRDLVVLPGLPRGQVEPLLDFYNPVPRGASHYAANLTPQIYTEVESDQLGLYLQDQIRIGGLRVTIGGRQDWARDDQTNTITGQLFTTKSDAFTWQAGAVYLFDNGLAPYLSYSESFQPQVSDPTSNVDGLPFVPTTGQQYEGGIRFEPRGTHAYFTLGGYQITQQNVVTPDPLGRLCGTSVCNVQTGEVRVRGLEFEARAATDIGLTAVGSITRAWSKVTKSNTPAELGNRLTVTPEWLGSAFLDYRLPEGALHGLGIGGGVRYTGKSWGDLANRIELPGRTLFDLFVRYDFGKSTPSLDGLSLSINARNLTDKTYVATCSGTSSCFYGSGRTVTARIQYRW</sequence>
<dbReference type="RefSeq" id="WP_021239795.1">
    <property type="nucleotide sequence ID" value="NZ_ATHO01000162.1"/>
</dbReference>
<dbReference type="PATRIC" id="fig|1329909.3.peg.3646"/>
<comment type="similarity">
    <text evidence="2 14 15">Belongs to the TonB-dependent receptor family.</text>
</comment>
<name>T0GGH7_9SPHN</name>
<evidence type="ECO:0000313" key="20">
    <source>
        <dbReference type="Proteomes" id="UP000015525"/>
    </source>
</evidence>
<dbReference type="GO" id="GO:0009279">
    <property type="term" value="C:cell outer membrane"/>
    <property type="evidence" value="ECO:0007669"/>
    <property type="project" value="UniProtKB-SubCell"/>
</dbReference>
<feature type="domain" description="TonB-dependent receptor-like beta-barrel" evidence="17">
    <location>
        <begin position="239"/>
        <end position="725"/>
    </location>
</feature>
<comment type="subcellular location">
    <subcellularLocation>
        <location evidence="1 14">Cell outer membrane</location>
        <topology evidence="1 14">Multi-pass membrane protein</topology>
    </subcellularLocation>
</comment>
<evidence type="ECO:0000256" key="2">
    <source>
        <dbReference type="ARBA" id="ARBA00009810"/>
    </source>
</evidence>
<dbReference type="InterPro" id="IPR012910">
    <property type="entry name" value="Plug_dom"/>
</dbReference>
<evidence type="ECO:0000256" key="4">
    <source>
        <dbReference type="ARBA" id="ARBA00022452"/>
    </source>
</evidence>
<evidence type="ECO:0000256" key="14">
    <source>
        <dbReference type="PROSITE-ProRule" id="PRU01360"/>
    </source>
</evidence>
<evidence type="ECO:0000256" key="1">
    <source>
        <dbReference type="ARBA" id="ARBA00004571"/>
    </source>
</evidence>
<dbReference type="InterPro" id="IPR037066">
    <property type="entry name" value="Plug_dom_sf"/>
</dbReference>
<evidence type="ECO:0000256" key="10">
    <source>
        <dbReference type="ARBA" id="ARBA00023077"/>
    </source>
</evidence>
<evidence type="ECO:0000259" key="18">
    <source>
        <dbReference type="Pfam" id="PF07715"/>
    </source>
</evidence>
<keyword evidence="4 14" id="KW-1134">Transmembrane beta strand</keyword>
<keyword evidence="3 14" id="KW-0813">Transport</keyword>
<dbReference type="GO" id="GO:0015891">
    <property type="term" value="P:siderophore transport"/>
    <property type="evidence" value="ECO:0007669"/>
    <property type="project" value="InterPro"/>
</dbReference>
<keyword evidence="6 14" id="KW-0812">Transmembrane</keyword>
<keyword evidence="12" id="KW-0675">Receptor</keyword>
<protein>
    <recommendedName>
        <fullName evidence="21">TonB-denpendent receptor</fullName>
    </recommendedName>
</protein>
<keyword evidence="10 15" id="KW-0798">TonB box</keyword>
<evidence type="ECO:0000256" key="11">
    <source>
        <dbReference type="ARBA" id="ARBA00023136"/>
    </source>
</evidence>
<dbReference type="EMBL" id="ATHO01000162">
    <property type="protein sequence ID" value="EQA99766.1"/>
    <property type="molecule type" value="Genomic_DNA"/>
</dbReference>
<dbReference type="PANTHER" id="PTHR32552">
    <property type="entry name" value="FERRICHROME IRON RECEPTOR-RELATED"/>
    <property type="match status" value="1"/>
</dbReference>
<feature type="chain" id="PRO_5004563747" description="TonB-denpendent receptor" evidence="16">
    <location>
        <begin position="21"/>
        <end position="756"/>
    </location>
</feature>
<dbReference type="InterPro" id="IPR036942">
    <property type="entry name" value="Beta-barrel_TonB_sf"/>
</dbReference>
<dbReference type="PROSITE" id="PS52016">
    <property type="entry name" value="TONB_DEPENDENT_REC_3"/>
    <property type="match status" value="1"/>
</dbReference>
<dbReference type="Gene3D" id="2.40.170.20">
    <property type="entry name" value="TonB-dependent receptor, beta-barrel domain"/>
    <property type="match status" value="1"/>
</dbReference>
<evidence type="ECO:0000256" key="7">
    <source>
        <dbReference type="ARBA" id="ARBA00022729"/>
    </source>
</evidence>
<organism evidence="19 20">
    <name type="scientific">Sphingobium quisquiliarum P25</name>
    <dbReference type="NCBI Taxonomy" id="1329909"/>
    <lineage>
        <taxon>Bacteria</taxon>
        <taxon>Pseudomonadati</taxon>
        <taxon>Pseudomonadota</taxon>
        <taxon>Alphaproteobacteria</taxon>
        <taxon>Sphingomonadales</taxon>
        <taxon>Sphingomonadaceae</taxon>
        <taxon>Sphingobium</taxon>
    </lineage>
</organism>
<keyword evidence="7 16" id="KW-0732">Signal</keyword>
<dbReference type="InterPro" id="IPR000531">
    <property type="entry name" value="Beta-barrel_TonB"/>
</dbReference>
<evidence type="ECO:0008006" key="21">
    <source>
        <dbReference type="Google" id="ProtNLM"/>
    </source>
</evidence>
<evidence type="ECO:0000256" key="6">
    <source>
        <dbReference type="ARBA" id="ARBA00022692"/>
    </source>
</evidence>
<dbReference type="InterPro" id="IPR010105">
    <property type="entry name" value="TonB_sidphr_rcpt"/>
</dbReference>
<dbReference type="InterPro" id="IPR039426">
    <property type="entry name" value="TonB-dep_rcpt-like"/>
</dbReference>
<keyword evidence="9" id="KW-0406">Ion transport</keyword>
<keyword evidence="8" id="KW-0408">Iron</keyword>
<dbReference type="GO" id="GO:0038023">
    <property type="term" value="F:signaling receptor activity"/>
    <property type="evidence" value="ECO:0007669"/>
    <property type="project" value="InterPro"/>
</dbReference>
<feature type="domain" description="TonB-dependent receptor plug" evidence="18">
    <location>
        <begin position="55"/>
        <end position="161"/>
    </location>
</feature>
<evidence type="ECO:0000313" key="19">
    <source>
        <dbReference type="EMBL" id="EQA99766.1"/>
    </source>
</evidence>
<dbReference type="GO" id="GO:0015344">
    <property type="term" value="F:siderophore uptake transmembrane transporter activity"/>
    <property type="evidence" value="ECO:0007669"/>
    <property type="project" value="TreeGrafter"/>
</dbReference>
<comment type="caution">
    <text evidence="19">The sequence shown here is derived from an EMBL/GenBank/DDBJ whole genome shotgun (WGS) entry which is preliminary data.</text>
</comment>
<evidence type="ECO:0000256" key="5">
    <source>
        <dbReference type="ARBA" id="ARBA00022496"/>
    </source>
</evidence>
<dbReference type="PANTHER" id="PTHR32552:SF68">
    <property type="entry name" value="FERRICHROME OUTER MEMBRANE TRANSPORTER_PHAGE RECEPTOR"/>
    <property type="match status" value="1"/>
</dbReference>
<keyword evidence="11 14" id="KW-0472">Membrane</keyword>